<name>A0AA88U789_9TELE</name>
<evidence type="ECO:0000313" key="2">
    <source>
        <dbReference type="Proteomes" id="UP001187343"/>
    </source>
</evidence>
<sequence>MVVSGIHTDTSHTSHVYVKSFPAADVIGKVGLQTSTYELETIEKFPDLIFPLTRWIQKKRSLNVSAV</sequence>
<comment type="caution">
    <text evidence="1">The sequence shown here is derived from an EMBL/GenBank/DDBJ whole genome shotgun (WGS) entry which is preliminary data.</text>
</comment>
<protein>
    <submittedName>
        <fullName evidence="1">Uncharacterized protein</fullName>
    </submittedName>
</protein>
<dbReference type="EMBL" id="JAUYZG010000001">
    <property type="protein sequence ID" value="KAK2916646.1"/>
    <property type="molecule type" value="Genomic_DNA"/>
</dbReference>
<proteinExistence type="predicted"/>
<accession>A0AA88U789</accession>
<keyword evidence="2" id="KW-1185">Reference proteome</keyword>
<organism evidence="1 2">
    <name type="scientific">Cirrhinus molitorella</name>
    <name type="common">mud carp</name>
    <dbReference type="NCBI Taxonomy" id="172907"/>
    <lineage>
        <taxon>Eukaryota</taxon>
        <taxon>Metazoa</taxon>
        <taxon>Chordata</taxon>
        <taxon>Craniata</taxon>
        <taxon>Vertebrata</taxon>
        <taxon>Euteleostomi</taxon>
        <taxon>Actinopterygii</taxon>
        <taxon>Neopterygii</taxon>
        <taxon>Teleostei</taxon>
        <taxon>Ostariophysi</taxon>
        <taxon>Cypriniformes</taxon>
        <taxon>Cyprinidae</taxon>
        <taxon>Labeoninae</taxon>
        <taxon>Labeonini</taxon>
        <taxon>Cirrhinus</taxon>
    </lineage>
</organism>
<dbReference type="Proteomes" id="UP001187343">
    <property type="component" value="Unassembled WGS sequence"/>
</dbReference>
<evidence type="ECO:0000313" key="1">
    <source>
        <dbReference type="EMBL" id="KAK2916646.1"/>
    </source>
</evidence>
<dbReference type="AlphaFoldDB" id="A0AA88U789"/>
<reference evidence="1" key="1">
    <citation type="submission" date="2023-08" db="EMBL/GenBank/DDBJ databases">
        <title>Chromosome-level Genome Assembly of mud carp (Cirrhinus molitorella).</title>
        <authorList>
            <person name="Liu H."/>
        </authorList>
    </citation>
    <scope>NUCLEOTIDE SEQUENCE</scope>
    <source>
        <strain evidence="1">Prfri</strain>
        <tissue evidence="1">Muscle</tissue>
    </source>
</reference>
<gene>
    <name evidence="1" type="ORF">Q8A67_001020</name>
</gene>